<proteinExistence type="predicted"/>
<evidence type="ECO:0000313" key="2">
    <source>
        <dbReference type="EMBL" id="KJA26645.1"/>
    </source>
</evidence>
<dbReference type="EMBL" id="KN817527">
    <property type="protein sequence ID" value="KJA26645.1"/>
    <property type="molecule type" value="Genomic_DNA"/>
</dbReference>
<dbReference type="AlphaFoldDB" id="A0A0D2Q520"/>
<protein>
    <submittedName>
        <fullName evidence="2">Uncharacterized protein</fullName>
    </submittedName>
</protein>
<sequence length="205" mass="22201">MPRAALRRGPNDAGNPQRNAGWPRMLEETAQAADSSRFICSMSFSYVQPAARRAAQLQRARTRASTRPTRALSHPPVPHLLVPLHSTHIAICPSSCPSRHRAEKPLRACRPALHIEHAARHLDRVWRRVEHARHAASPEGDGAYVEIWSALAKSSSSSVPLPMEGRGTHLEAEDEGAHNVRARDVVHPVNSCASAGCAGGPGRSA</sequence>
<keyword evidence="3" id="KW-1185">Reference proteome</keyword>
<organism evidence="2 3">
    <name type="scientific">Hypholoma sublateritium (strain FD-334 SS-4)</name>
    <dbReference type="NCBI Taxonomy" id="945553"/>
    <lineage>
        <taxon>Eukaryota</taxon>
        <taxon>Fungi</taxon>
        <taxon>Dikarya</taxon>
        <taxon>Basidiomycota</taxon>
        <taxon>Agaricomycotina</taxon>
        <taxon>Agaricomycetes</taxon>
        <taxon>Agaricomycetidae</taxon>
        <taxon>Agaricales</taxon>
        <taxon>Agaricineae</taxon>
        <taxon>Strophariaceae</taxon>
        <taxon>Hypholoma</taxon>
    </lineage>
</organism>
<name>A0A0D2Q520_HYPSF</name>
<dbReference type="Proteomes" id="UP000054270">
    <property type="component" value="Unassembled WGS sequence"/>
</dbReference>
<reference evidence="3" key="1">
    <citation type="submission" date="2014-04" db="EMBL/GenBank/DDBJ databases">
        <title>Evolutionary Origins and Diversification of the Mycorrhizal Mutualists.</title>
        <authorList>
            <consortium name="DOE Joint Genome Institute"/>
            <consortium name="Mycorrhizal Genomics Consortium"/>
            <person name="Kohler A."/>
            <person name="Kuo A."/>
            <person name="Nagy L.G."/>
            <person name="Floudas D."/>
            <person name="Copeland A."/>
            <person name="Barry K.W."/>
            <person name="Cichocki N."/>
            <person name="Veneault-Fourrey C."/>
            <person name="LaButti K."/>
            <person name="Lindquist E.A."/>
            <person name="Lipzen A."/>
            <person name="Lundell T."/>
            <person name="Morin E."/>
            <person name="Murat C."/>
            <person name="Riley R."/>
            <person name="Ohm R."/>
            <person name="Sun H."/>
            <person name="Tunlid A."/>
            <person name="Henrissat B."/>
            <person name="Grigoriev I.V."/>
            <person name="Hibbett D.S."/>
            <person name="Martin F."/>
        </authorList>
    </citation>
    <scope>NUCLEOTIDE SEQUENCE [LARGE SCALE GENOMIC DNA]</scope>
    <source>
        <strain evidence="3">FD-334 SS-4</strain>
    </source>
</reference>
<feature type="region of interest" description="Disordered" evidence="1">
    <location>
        <begin position="1"/>
        <end position="23"/>
    </location>
</feature>
<accession>A0A0D2Q520</accession>
<evidence type="ECO:0000256" key="1">
    <source>
        <dbReference type="SAM" id="MobiDB-lite"/>
    </source>
</evidence>
<evidence type="ECO:0000313" key="3">
    <source>
        <dbReference type="Proteomes" id="UP000054270"/>
    </source>
</evidence>
<gene>
    <name evidence="2" type="ORF">HYPSUDRAFT_198904</name>
</gene>